<dbReference type="EMBL" id="JBHSMA010000018">
    <property type="protein sequence ID" value="MFC5413018.1"/>
    <property type="molecule type" value="Genomic_DNA"/>
</dbReference>
<dbReference type="Gene3D" id="3.30.2010.10">
    <property type="entry name" value="Metalloproteases ('zincins'), catalytic domain"/>
    <property type="match status" value="1"/>
</dbReference>
<dbReference type="Pfam" id="PF05569">
    <property type="entry name" value="Peptidase_M56"/>
    <property type="match status" value="1"/>
</dbReference>
<dbReference type="Proteomes" id="UP001596106">
    <property type="component" value="Unassembled WGS sequence"/>
</dbReference>
<feature type="region of interest" description="Disordered" evidence="1">
    <location>
        <begin position="347"/>
        <end position="415"/>
    </location>
</feature>
<evidence type="ECO:0000256" key="2">
    <source>
        <dbReference type="SAM" id="Phobius"/>
    </source>
</evidence>
<dbReference type="RefSeq" id="WP_379851119.1">
    <property type="nucleotide sequence ID" value="NZ_JBHSMA010000018.1"/>
</dbReference>
<organism evidence="4 5">
    <name type="scientific">Larkinella bovis</name>
    <dbReference type="NCBI Taxonomy" id="683041"/>
    <lineage>
        <taxon>Bacteria</taxon>
        <taxon>Pseudomonadati</taxon>
        <taxon>Bacteroidota</taxon>
        <taxon>Cytophagia</taxon>
        <taxon>Cytophagales</taxon>
        <taxon>Spirosomataceae</taxon>
        <taxon>Larkinella</taxon>
    </lineage>
</organism>
<accession>A0ABW0IJP2</accession>
<reference evidence="5" key="1">
    <citation type="journal article" date="2019" name="Int. J. Syst. Evol. Microbiol.">
        <title>The Global Catalogue of Microorganisms (GCM) 10K type strain sequencing project: providing services to taxonomists for standard genome sequencing and annotation.</title>
        <authorList>
            <consortium name="The Broad Institute Genomics Platform"/>
            <consortium name="The Broad Institute Genome Sequencing Center for Infectious Disease"/>
            <person name="Wu L."/>
            <person name="Ma J."/>
        </authorList>
    </citation>
    <scope>NUCLEOTIDE SEQUENCE [LARGE SCALE GENOMIC DNA]</scope>
    <source>
        <strain evidence="5">CCUG 55250</strain>
    </source>
</reference>
<dbReference type="PANTHER" id="PTHR34978:SF3">
    <property type="entry name" value="SLR0241 PROTEIN"/>
    <property type="match status" value="1"/>
</dbReference>
<feature type="transmembrane region" description="Helical" evidence="2">
    <location>
        <begin position="197"/>
        <end position="213"/>
    </location>
</feature>
<keyword evidence="2" id="KW-0812">Transmembrane</keyword>
<feature type="transmembrane region" description="Helical" evidence="2">
    <location>
        <begin position="20"/>
        <end position="41"/>
    </location>
</feature>
<feature type="transmembrane region" description="Helical" evidence="2">
    <location>
        <begin position="233"/>
        <end position="251"/>
    </location>
</feature>
<dbReference type="CDD" id="cd07341">
    <property type="entry name" value="M56_BlaR1_MecR1_like"/>
    <property type="match status" value="1"/>
</dbReference>
<evidence type="ECO:0000313" key="4">
    <source>
        <dbReference type="EMBL" id="MFC5413018.1"/>
    </source>
</evidence>
<evidence type="ECO:0000313" key="5">
    <source>
        <dbReference type="Proteomes" id="UP001596106"/>
    </source>
</evidence>
<name>A0ABW0IJP2_9BACT</name>
<evidence type="ECO:0000256" key="1">
    <source>
        <dbReference type="SAM" id="MobiDB-lite"/>
    </source>
</evidence>
<keyword evidence="2" id="KW-1133">Transmembrane helix</keyword>
<feature type="transmembrane region" description="Helical" evidence="2">
    <location>
        <begin position="53"/>
        <end position="73"/>
    </location>
</feature>
<dbReference type="InterPro" id="IPR052173">
    <property type="entry name" value="Beta-lactam_resp_regulator"/>
</dbReference>
<sequence length="545" mass="60641">MNFSLNQLLDQTVVKAVGFTLLHSLWQGFFVAIVAGLVLLLTRRAKPDLRYNLFMGLLALFTISVGVTFSLQLEFGSARPVTEILNLPDGSSLAGQRVSSQPETIVSYVDTGLAFFNQHLSSIVLVWLLILLIKSVQFGINLYQLNYLRRYQTFPIGLEWEDRVRSLAEKVGIHQTIRVVQSGLVNAPMVLGQLKPIILLPLGALVTIPAAQIELMLLHELAHIKRLDFVVNLWQYLLELLFFFNPALLWLSALIRAEREACCDERVVSQADNKRDYIQALLSFREYQLEAPTYSLAFAGKKGLIQRVERLVLKQNTALNLAEKLILALSLVLIFTVSLLYAQPISKPPSSNQAEKQQPEKPGNGIEQTTPSINAQYNKTPEKVPSNVIKGESGKEADPAHPGNTVLTDSSRQRAVLDESQPDLIRASLGDLSALQESLVALRDSLPAQYERPKLTLSQPTYSPKPLALANPKPNPEKSSVAEQLIDAVVDAGLSPSRDNLSFHITNDFLIVNGVKQPEEVHQRIISKFVKKPGDIVDFTYRSTR</sequence>
<proteinExistence type="predicted"/>
<feature type="transmembrane region" description="Helical" evidence="2">
    <location>
        <begin position="123"/>
        <end position="143"/>
    </location>
</feature>
<comment type="caution">
    <text evidence="4">The sequence shown here is derived from an EMBL/GenBank/DDBJ whole genome shotgun (WGS) entry which is preliminary data.</text>
</comment>
<protein>
    <submittedName>
        <fullName evidence="4">M56 family metallopeptidase</fullName>
    </submittedName>
</protein>
<gene>
    <name evidence="4" type="ORF">ACFPMF_27080</name>
</gene>
<dbReference type="InterPro" id="IPR008756">
    <property type="entry name" value="Peptidase_M56"/>
</dbReference>
<feature type="compositionally biased region" description="Polar residues" evidence="1">
    <location>
        <begin position="366"/>
        <end position="379"/>
    </location>
</feature>
<dbReference type="PANTHER" id="PTHR34978">
    <property type="entry name" value="POSSIBLE SENSOR-TRANSDUCER PROTEIN BLAR"/>
    <property type="match status" value="1"/>
</dbReference>
<feature type="transmembrane region" description="Helical" evidence="2">
    <location>
        <begin position="325"/>
        <end position="342"/>
    </location>
</feature>
<keyword evidence="2" id="KW-0472">Membrane</keyword>
<keyword evidence="5" id="KW-1185">Reference proteome</keyword>
<feature type="domain" description="Peptidase M56" evidence="3">
    <location>
        <begin position="29"/>
        <end position="309"/>
    </location>
</feature>
<evidence type="ECO:0000259" key="3">
    <source>
        <dbReference type="Pfam" id="PF05569"/>
    </source>
</evidence>